<evidence type="ECO:0000256" key="7">
    <source>
        <dbReference type="ARBA" id="ARBA00022679"/>
    </source>
</evidence>
<reference evidence="16 17" key="1">
    <citation type="submission" date="2018-06" db="EMBL/GenBank/DDBJ databases">
        <authorList>
            <consortium name="Pathogen Informatics"/>
            <person name="Doyle S."/>
        </authorList>
    </citation>
    <scope>NUCLEOTIDE SEQUENCE [LARGE SCALE GENOMIC DNA]</scope>
    <source>
        <strain evidence="16 17">NCTC10801</strain>
    </source>
</reference>
<dbReference type="PANTHER" id="PTHR42755:SF1">
    <property type="entry name" value="3-DEOXY-D-MANNO-OCTULOSONIC ACID TRANSFERASE, MITOCHONDRIAL-RELATED"/>
    <property type="match status" value="1"/>
</dbReference>
<protein>
    <recommendedName>
        <fullName evidence="5 13">3-deoxy-D-manno-octulosonic acid transferase</fullName>
        <shortName evidence="13">Kdo transferase</shortName>
        <ecNumber evidence="4 13">2.4.99.12</ecNumber>
    </recommendedName>
    <alternativeName>
        <fullName evidence="9 13">Lipid IV(A) 3-deoxy-D-manno-octulosonic acid transferase</fullName>
    </alternativeName>
</protein>
<evidence type="ECO:0000313" key="17">
    <source>
        <dbReference type="Proteomes" id="UP000254649"/>
    </source>
</evidence>
<comment type="function">
    <text evidence="13">Involved in lipopolysaccharide (LPS) biosynthesis. Catalyzes the transfer of 3-deoxy-D-manno-octulosonate (Kdo) residue(s) from CMP-Kdo to lipid IV(A), the tetraacyldisaccharide-1,4'-bisphosphate precursor of lipid A.</text>
</comment>
<feature type="site" description="Transition state stabilizer" evidence="12">
    <location>
        <position position="209"/>
    </location>
</feature>
<sequence>MWHLIYTLLMYILQPFILLFMLFRSLKAPKYRSRLKERYGFYGIMLAPKPQGVMVHAASVGEVIAATPLIKAIQAKYPELAITVTTMTPTGSERVKSAFGNRVTHVFLPYDLPCAVRRFIDFVQPKVCIVIETELWANLIHGLHQKQIPFIIANARLSERSARRYSKVKNCLREMLSKIELIAPQDDFSGARYQQIGYQGKLSLTGNIKYDLHISDELTQKITEFKATLGKRPIWIAASTHAGEEEIILKSHRTLLAIYPDLLLILVPRHPEHFNVAAELIEQYNFNYIRRSTGTFPEHQTQILLGDTMGELMLMYGVSDVAFVGGSLIKRGGHNPLEPLAFKCPVISGKHTFNFPEVFAKLKQVNGMIEIDANPTALSQAVQTCLENKTLREQLGNAGFSVLMENRGALQRLMDLLTPYLEKAL</sequence>
<evidence type="ECO:0000256" key="9">
    <source>
        <dbReference type="ARBA" id="ARBA00031445"/>
    </source>
</evidence>
<keyword evidence="13" id="KW-1133">Transmembrane helix</keyword>
<keyword evidence="13" id="KW-1003">Cell membrane</keyword>
<dbReference type="Pfam" id="PF00534">
    <property type="entry name" value="Glycos_transf_1"/>
    <property type="match status" value="1"/>
</dbReference>
<feature type="domain" description="Glycosyl transferase family 1" evidence="14">
    <location>
        <begin position="234"/>
        <end position="399"/>
    </location>
</feature>
<evidence type="ECO:0000259" key="15">
    <source>
        <dbReference type="Pfam" id="PF04413"/>
    </source>
</evidence>
<feature type="transmembrane region" description="Helical" evidence="13">
    <location>
        <begin position="6"/>
        <end position="26"/>
    </location>
</feature>
<dbReference type="GO" id="GO:0043842">
    <property type="term" value="F:Kdo transferase activity"/>
    <property type="evidence" value="ECO:0007669"/>
    <property type="project" value="UniProtKB-EC"/>
</dbReference>
<dbReference type="GO" id="GO:0005886">
    <property type="term" value="C:plasma membrane"/>
    <property type="evidence" value="ECO:0007669"/>
    <property type="project" value="UniProtKB-SubCell"/>
</dbReference>
<dbReference type="InterPro" id="IPR038107">
    <property type="entry name" value="Glycos_transf_N_sf"/>
</dbReference>
<evidence type="ECO:0000256" key="12">
    <source>
        <dbReference type="PIRSR" id="PIRSR639901-2"/>
    </source>
</evidence>
<evidence type="ECO:0000256" key="11">
    <source>
        <dbReference type="PIRSR" id="PIRSR639901-1"/>
    </source>
</evidence>
<keyword evidence="7 13" id="KW-0808">Transferase</keyword>
<dbReference type="UniPathway" id="UPA00958"/>
<accession>A0A380TQF0</accession>
<keyword evidence="13" id="KW-0448">Lipopolysaccharide biosynthesis</keyword>
<proteinExistence type="inferred from homology"/>
<keyword evidence="13" id="KW-0812">Transmembrane</keyword>
<evidence type="ECO:0000256" key="10">
    <source>
        <dbReference type="ARBA" id="ARBA00049183"/>
    </source>
</evidence>
<keyword evidence="16" id="KW-0328">Glycosyltransferase</keyword>
<dbReference type="InterPro" id="IPR007507">
    <property type="entry name" value="Glycos_transf_N"/>
</dbReference>
<dbReference type="FunFam" id="3.40.50.11720:FF:000001">
    <property type="entry name" value="3-deoxy-D-manno-octulosonic acid transferase"/>
    <property type="match status" value="1"/>
</dbReference>
<name>A0A380TQF0_9PAST</name>
<dbReference type="InterPro" id="IPR001296">
    <property type="entry name" value="Glyco_trans_1"/>
</dbReference>
<dbReference type="OrthoDB" id="9789797at2"/>
<keyword evidence="13" id="KW-0472">Membrane</keyword>
<feature type="domain" description="3-deoxy-D-manno-octulosonic-acid transferase N-terminal" evidence="15">
    <location>
        <begin position="34"/>
        <end position="211"/>
    </location>
</feature>
<gene>
    <name evidence="16" type="primary">waaA</name>
    <name evidence="16" type="ORF">NCTC10801_00903</name>
</gene>
<dbReference type="Pfam" id="PF04413">
    <property type="entry name" value="Glycos_transf_N"/>
    <property type="match status" value="1"/>
</dbReference>
<dbReference type="EC" id="2.4.99.12" evidence="4 13"/>
<dbReference type="GO" id="GO:0009244">
    <property type="term" value="P:lipopolysaccharide core region biosynthetic process"/>
    <property type="evidence" value="ECO:0007669"/>
    <property type="project" value="UniProtKB-UniRule"/>
</dbReference>
<feature type="site" description="Transition state stabilizer" evidence="12">
    <location>
        <position position="132"/>
    </location>
</feature>
<evidence type="ECO:0000256" key="6">
    <source>
        <dbReference type="ARBA" id="ARBA00022519"/>
    </source>
</evidence>
<dbReference type="Proteomes" id="UP000254649">
    <property type="component" value="Unassembled WGS sequence"/>
</dbReference>
<evidence type="ECO:0000313" key="16">
    <source>
        <dbReference type="EMBL" id="SUT89344.1"/>
    </source>
</evidence>
<organism evidence="16 17">
    <name type="scientific">[Actinobacillus] rossii</name>
    <dbReference type="NCBI Taxonomy" id="123820"/>
    <lineage>
        <taxon>Bacteria</taxon>
        <taxon>Pseudomonadati</taxon>
        <taxon>Pseudomonadota</taxon>
        <taxon>Gammaproteobacteria</taxon>
        <taxon>Pasteurellales</taxon>
        <taxon>Pasteurellaceae</taxon>
    </lineage>
</organism>
<evidence type="ECO:0000256" key="13">
    <source>
        <dbReference type="RuleBase" id="RU365103"/>
    </source>
</evidence>
<dbReference type="NCBIfam" id="NF004388">
    <property type="entry name" value="PRK05749.1-4"/>
    <property type="match status" value="1"/>
</dbReference>
<keyword evidence="17" id="KW-1185">Reference proteome</keyword>
<feature type="active site" description="Proton acceptor" evidence="11">
    <location>
        <position position="62"/>
    </location>
</feature>
<dbReference type="PANTHER" id="PTHR42755">
    <property type="entry name" value="3-DEOXY-MANNO-OCTULOSONATE CYTIDYLYLTRANSFERASE"/>
    <property type="match status" value="1"/>
</dbReference>
<comment type="subcellular location">
    <subcellularLocation>
        <location evidence="1">Cell inner membrane</location>
        <topology evidence="1">Single-pass membrane protein</topology>
        <orientation evidence="1">Cytoplasmic side</orientation>
    </subcellularLocation>
    <subcellularLocation>
        <location evidence="13">Cell membrane</location>
    </subcellularLocation>
</comment>
<dbReference type="SUPFAM" id="SSF53756">
    <property type="entry name" value="UDP-Glycosyltransferase/glycogen phosphorylase"/>
    <property type="match status" value="1"/>
</dbReference>
<evidence type="ECO:0000256" key="5">
    <source>
        <dbReference type="ARBA" id="ARBA00019077"/>
    </source>
</evidence>
<keyword evidence="6" id="KW-0997">Cell inner membrane</keyword>
<dbReference type="Gene3D" id="3.40.50.2000">
    <property type="entry name" value="Glycogen Phosphorylase B"/>
    <property type="match status" value="1"/>
</dbReference>
<dbReference type="GO" id="GO:0009245">
    <property type="term" value="P:lipid A biosynthetic process"/>
    <property type="evidence" value="ECO:0007669"/>
    <property type="project" value="TreeGrafter"/>
</dbReference>
<evidence type="ECO:0000256" key="2">
    <source>
        <dbReference type="ARBA" id="ARBA00004713"/>
    </source>
</evidence>
<dbReference type="InterPro" id="IPR039901">
    <property type="entry name" value="Kdotransferase"/>
</dbReference>
<dbReference type="EMBL" id="UFRQ01000003">
    <property type="protein sequence ID" value="SUT89344.1"/>
    <property type="molecule type" value="Genomic_DNA"/>
</dbReference>
<evidence type="ECO:0000256" key="3">
    <source>
        <dbReference type="ARBA" id="ARBA00006380"/>
    </source>
</evidence>
<dbReference type="Gene3D" id="3.40.50.11720">
    <property type="entry name" value="3-Deoxy-D-manno-octulosonic-acid transferase, N-terminal domain"/>
    <property type="match status" value="1"/>
</dbReference>
<evidence type="ECO:0000256" key="1">
    <source>
        <dbReference type="ARBA" id="ARBA00004388"/>
    </source>
</evidence>
<comment type="similarity">
    <text evidence="3">Belongs to the glycosyltransferase group 1 family. Glycosyltransferase 30 subfamily.</text>
</comment>
<dbReference type="FunFam" id="3.40.50.2000:FF:000032">
    <property type="entry name" value="3-deoxy-D-manno-octulosonic acid transferase"/>
    <property type="match status" value="1"/>
</dbReference>
<evidence type="ECO:0000256" key="8">
    <source>
        <dbReference type="ARBA" id="ARBA00022968"/>
    </source>
</evidence>
<keyword evidence="8" id="KW-0735">Signal-anchor</keyword>
<comment type="catalytic activity">
    <reaction evidence="10 13">
        <text>lipid IVA (E. coli) + CMP-3-deoxy-beta-D-manno-octulosonate = alpha-Kdo-(2-&gt;6)-lipid IVA (E. coli) + CMP + H(+)</text>
        <dbReference type="Rhea" id="RHEA:28066"/>
        <dbReference type="ChEBI" id="CHEBI:15378"/>
        <dbReference type="ChEBI" id="CHEBI:58603"/>
        <dbReference type="ChEBI" id="CHEBI:60364"/>
        <dbReference type="ChEBI" id="CHEBI:60377"/>
        <dbReference type="ChEBI" id="CHEBI:85987"/>
        <dbReference type="EC" id="2.4.99.12"/>
    </reaction>
</comment>
<dbReference type="AlphaFoldDB" id="A0A380TQF0"/>
<evidence type="ECO:0000256" key="4">
    <source>
        <dbReference type="ARBA" id="ARBA00012621"/>
    </source>
</evidence>
<comment type="pathway">
    <text evidence="2 13">Bacterial outer membrane biogenesis; LPS core biosynthesis.</text>
</comment>
<evidence type="ECO:0000259" key="14">
    <source>
        <dbReference type="Pfam" id="PF00534"/>
    </source>
</evidence>